<organism evidence="2">
    <name type="scientific">Arion vulgaris</name>
    <dbReference type="NCBI Taxonomy" id="1028688"/>
    <lineage>
        <taxon>Eukaryota</taxon>
        <taxon>Metazoa</taxon>
        <taxon>Spiralia</taxon>
        <taxon>Lophotrochozoa</taxon>
        <taxon>Mollusca</taxon>
        <taxon>Gastropoda</taxon>
        <taxon>Heterobranchia</taxon>
        <taxon>Euthyneura</taxon>
        <taxon>Panpulmonata</taxon>
        <taxon>Eupulmonata</taxon>
        <taxon>Stylommatophora</taxon>
        <taxon>Helicina</taxon>
        <taxon>Arionoidea</taxon>
        <taxon>Arionidae</taxon>
        <taxon>Arion</taxon>
    </lineage>
</organism>
<gene>
    <name evidence="2" type="primary">ORF154978</name>
</gene>
<feature type="region of interest" description="Disordered" evidence="1">
    <location>
        <begin position="70"/>
        <end position="115"/>
    </location>
</feature>
<sequence>NDFDDFGSVLTPSRLAQHNRNMEDGAYGFGNGDEVLDKISVFTDQSLPPLRTIGGIGSRHILEQDEARRASLRHNGNNNSNGNYLEKSRNQTRKFSQQHRSRQRRKLSTNNGLRL</sequence>
<name>A0A0B7B3F8_9EUPU</name>
<feature type="compositionally biased region" description="Basic residues" evidence="1">
    <location>
        <begin position="90"/>
        <end position="107"/>
    </location>
</feature>
<reference evidence="2" key="1">
    <citation type="submission" date="2014-12" db="EMBL/GenBank/DDBJ databases">
        <title>Insight into the proteome of Arion vulgaris.</title>
        <authorList>
            <person name="Aradska J."/>
            <person name="Bulat T."/>
            <person name="Smidak R."/>
            <person name="Sarate P."/>
            <person name="Gangsoo J."/>
            <person name="Sialana F."/>
            <person name="Bilban M."/>
            <person name="Lubec G."/>
        </authorList>
    </citation>
    <scope>NUCLEOTIDE SEQUENCE</scope>
    <source>
        <tissue evidence="2">Skin</tissue>
    </source>
</reference>
<evidence type="ECO:0000313" key="2">
    <source>
        <dbReference type="EMBL" id="CEK86655.1"/>
    </source>
</evidence>
<evidence type="ECO:0000256" key="1">
    <source>
        <dbReference type="SAM" id="MobiDB-lite"/>
    </source>
</evidence>
<feature type="non-terminal residue" evidence="2">
    <location>
        <position position="115"/>
    </location>
</feature>
<proteinExistence type="predicted"/>
<accession>A0A0B7B3F8</accession>
<feature type="non-terminal residue" evidence="2">
    <location>
        <position position="1"/>
    </location>
</feature>
<dbReference type="AlphaFoldDB" id="A0A0B7B3F8"/>
<protein>
    <submittedName>
        <fullName evidence="2">Uncharacterized protein</fullName>
    </submittedName>
</protein>
<dbReference type="EMBL" id="HACG01039790">
    <property type="protein sequence ID" value="CEK86655.1"/>
    <property type="molecule type" value="Transcribed_RNA"/>
</dbReference>